<comment type="caution">
    <text evidence="1">The sequence shown here is derived from an EMBL/GenBank/DDBJ whole genome shotgun (WGS) entry which is preliminary data.</text>
</comment>
<name>A0ABR2Y671_9PEZI</name>
<sequence length="70" mass="7329">MGMAFTGLTIGYSLGSPIAGFLIDATGADNAGSIVPYRPAIFHAGAESVMSTAFVLFARLRMDGEIFKKV</sequence>
<keyword evidence="2" id="KW-1185">Reference proteome</keyword>
<evidence type="ECO:0000313" key="1">
    <source>
        <dbReference type="EMBL" id="KAK9781770.1"/>
    </source>
</evidence>
<proteinExistence type="predicted"/>
<protein>
    <submittedName>
        <fullName evidence="1">Major facilitator superfamily domain-containing protein</fullName>
    </submittedName>
</protein>
<reference evidence="1 2" key="1">
    <citation type="submission" date="2024-02" db="EMBL/GenBank/DDBJ databases">
        <title>First draft genome assembly of two strains of Seiridium cardinale.</title>
        <authorList>
            <person name="Emiliani G."/>
            <person name="Scali E."/>
        </authorList>
    </citation>
    <scope>NUCLEOTIDE SEQUENCE [LARGE SCALE GENOMIC DNA]</scope>
    <source>
        <strain evidence="1 2">BM-138-000479</strain>
    </source>
</reference>
<gene>
    <name evidence="1" type="ORF">SCAR479_01641</name>
</gene>
<accession>A0ABR2Y671</accession>
<dbReference type="EMBL" id="JARVKM010000003">
    <property type="protein sequence ID" value="KAK9781770.1"/>
    <property type="molecule type" value="Genomic_DNA"/>
</dbReference>
<dbReference type="Proteomes" id="UP001465668">
    <property type="component" value="Unassembled WGS sequence"/>
</dbReference>
<evidence type="ECO:0000313" key="2">
    <source>
        <dbReference type="Proteomes" id="UP001465668"/>
    </source>
</evidence>
<organism evidence="1 2">
    <name type="scientific">Seiridium cardinale</name>
    <dbReference type="NCBI Taxonomy" id="138064"/>
    <lineage>
        <taxon>Eukaryota</taxon>
        <taxon>Fungi</taxon>
        <taxon>Dikarya</taxon>
        <taxon>Ascomycota</taxon>
        <taxon>Pezizomycotina</taxon>
        <taxon>Sordariomycetes</taxon>
        <taxon>Xylariomycetidae</taxon>
        <taxon>Amphisphaeriales</taxon>
        <taxon>Sporocadaceae</taxon>
        <taxon>Seiridium</taxon>
    </lineage>
</organism>